<dbReference type="EMBL" id="GL441244">
    <property type="protein sequence ID" value="EFN64986.1"/>
    <property type="molecule type" value="Genomic_DNA"/>
</dbReference>
<name>E2ANJ2_CAMFO</name>
<gene>
    <name evidence="1" type="ORF">EAG_08523</name>
</gene>
<dbReference type="InParanoid" id="E2ANJ2"/>
<dbReference type="GO" id="GO:0003676">
    <property type="term" value="F:nucleic acid binding"/>
    <property type="evidence" value="ECO:0007669"/>
    <property type="project" value="InterPro"/>
</dbReference>
<proteinExistence type="predicted"/>
<protein>
    <recommendedName>
        <fullName evidence="3">Histone-lysine N-methyltransferase SETMAR</fullName>
    </recommendedName>
</protein>
<dbReference type="AlphaFoldDB" id="E2ANJ2"/>
<evidence type="ECO:0000313" key="1">
    <source>
        <dbReference type="EMBL" id="EFN64986.1"/>
    </source>
</evidence>
<organism evidence="2">
    <name type="scientific">Camponotus floridanus</name>
    <name type="common">Florida carpenter ant</name>
    <dbReference type="NCBI Taxonomy" id="104421"/>
    <lineage>
        <taxon>Eukaryota</taxon>
        <taxon>Metazoa</taxon>
        <taxon>Ecdysozoa</taxon>
        <taxon>Arthropoda</taxon>
        <taxon>Hexapoda</taxon>
        <taxon>Insecta</taxon>
        <taxon>Pterygota</taxon>
        <taxon>Neoptera</taxon>
        <taxon>Endopterygota</taxon>
        <taxon>Hymenoptera</taxon>
        <taxon>Apocrita</taxon>
        <taxon>Aculeata</taxon>
        <taxon>Formicoidea</taxon>
        <taxon>Formicidae</taxon>
        <taxon>Formicinae</taxon>
        <taxon>Camponotus</taxon>
    </lineage>
</organism>
<feature type="non-terminal residue" evidence="1">
    <location>
        <position position="1"/>
    </location>
</feature>
<dbReference type="Proteomes" id="UP000000311">
    <property type="component" value="Unassembled WGS sequence"/>
</dbReference>
<feature type="non-terminal residue" evidence="1">
    <location>
        <position position="26"/>
    </location>
</feature>
<accession>E2ANJ2</accession>
<reference evidence="1 2" key="1">
    <citation type="journal article" date="2010" name="Science">
        <title>Genomic comparison of the ants Camponotus floridanus and Harpegnathos saltator.</title>
        <authorList>
            <person name="Bonasio R."/>
            <person name="Zhang G."/>
            <person name="Ye C."/>
            <person name="Mutti N.S."/>
            <person name="Fang X."/>
            <person name="Qin N."/>
            <person name="Donahue G."/>
            <person name="Yang P."/>
            <person name="Li Q."/>
            <person name="Li C."/>
            <person name="Zhang P."/>
            <person name="Huang Z."/>
            <person name="Berger S.L."/>
            <person name="Reinberg D."/>
            <person name="Wang J."/>
            <person name="Liebig J."/>
        </authorList>
    </citation>
    <scope>NUCLEOTIDE SEQUENCE [LARGE SCALE GENOMIC DNA]</scope>
    <source>
        <strain evidence="2">C129</strain>
    </source>
</reference>
<dbReference type="Gene3D" id="3.30.420.10">
    <property type="entry name" value="Ribonuclease H-like superfamily/Ribonuclease H"/>
    <property type="match status" value="1"/>
</dbReference>
<evidence type="ECO:0008006" key="3">
    <source>
        <dbReference type="Google" id="ProtNLM"/>
    </source>
</evidence>
<sequence length="26" mass="3095">YELIPHPSYSPDLTSSDFFFFSKLKK</sequence>
<keyword evidence="2" id="KW-1185">Reference proteome</keyword>
<dbReference type="InterPro" id="IPR036397">
    <property type="entry name" value="RNaseH_sf"/>
</dbReference>
<evidence type="ECO:0000313" key="2">
    <source>
        <dbReference type="Proteomes" id="UP000000311"/>
    </source>
</evidence>